<dbReference type="STRING" id="408074.SAMN05660909_02057"/>
<dbReference type="Pfam" id="PF08445">
    <property type="entry name" value="FR47"/>
    <property type="match status" value="1"/>
</dbReference>
<dbReference type="Proteomes" id="UP000199656">
    <property type="component" value="Unassembled WGS sequence"/>
</dbReference>
<dbReference type="PANTHER" id="PTHR43420">
    <property type="entry name" value="ACETYLTRANSFERASE"/>
    <property type="match status" value="1"/>
</dbReference>
<proteinExistence type="predicted"/>
<dbReference type="CDD" id="cd04301">
    <property type="entry name" value="NAT_SF"/>
    <property type="match status" value="1"/>
</dbReference>
<reference evidence="5" key="1">
    <citation type="submission" date="2016-10" db="EMBL/GenBank/DDBJ databases">
        <authorList>
            <person name="Varghese N."/>
            <person name="Submissions S."/>
        </authorList>
    </citation>
    <scope>NUCLEOTIDE SEQUENCE [LARGE SCALE GENOMIC DNA]</scope>
    <source>
        <strain evidence="5">DSM 23920</strain>
    </source>
</reference>
<evidence type="ECO:0000313" key="5">
    <source>
        <dbReference type="Proteomes" id="UP000199656"/>
    </source>
</evidence>
<keyword evidence="2" id="KW-0012">Acyltransferase</keyword>
<dbReference type="OrthoDB" id="9797456at2"/>
<keyword evidence="5" id="KW-1185">Reference proteome</keyword>
<dbReference type="PANTHER" id="PTHR43420:SF3">
    <property type="entry name" value="N-ACETYLTRANSFERASE DOMAIN-CONTAINING PROTEIN"/>
    <property type="match status" value="1"/>
</dbReference>
<dbReference type="Gene3D" id="3.40.630.30">
    <property type="match status" value="1"/>
</dbReference>
<dbReference type="AlphaFoldDB" id="A0A1H4BCX9"/>
<protein>
    <submittedName>
        <fullName evidence="4">Predicted acetyltransferase, GNAT family</fullName>
    </submittedName>
</protein>
<evidence type="ECO:0000256" key="1">
    <source>
        <dbReference type="ARBA" id="ARBA00022679"/>
    </source>
</evidence>
<evidence type="ECO:0000256" key="2">
    <source>
        <dbReference type="ARBA" id="ARBA00023315"/>
    </source>
</evidence>
<dbReference type="PROSITE" id="PS51186">
    <property type="entry name" value="GNAT"/>
    <property type="match status" value="1"/>
</dbReference>
<keyword evidence="1 4" id="KW-0808">Transferase</keyword>
<name>A0A1H4BCX9_9BACT</name>
<feature type="domain" description="N-acetyltransferase" evidence="3">
    <location>
        <begin position="101"/>
        <end position="228"/>
    </location>
</feature>
<sequence>MNNEVLLNNPAWSALTTEQSFFARGNEVFKRYQPGILSFAACADPGNSDPARLDEWLEAGESFYMIGELPAIPGNWKVEFTLPCFQMVLTTLNRNARSGDAPIRILGEADGEEMYELINSLQPGYYLKDTRQLGTYMGIHDNGKLVAMAGERMRMSGFTELSAICTHPSYTGKGYAQQLIIALCEQHKAAGITSFLHVSAANERAVSLYEYMGFRKRTSINFTKLKRI</sequence>
<dbReference type="SUPFAM" id="SSF55729">
    <property type="entry name" value="Acyl-CoA N-acyltransferases (Nat)"/>
    <property type="match status" value="1"/>
</dbReference>
<dbReference type="InterPro" id="IPR050680">
    <property type="entry name" value="YpeA/RimI_acetyltransf"/>
</dbReference>
<gene>
    <name evidence="4" type="ORF">SAMN05660909_02057</name>
</gene>
<dbReference type="InterPro" id="IPR000182">
    <property type="entry name" value="GNAT_dom"/>
</dbReference>
<organism evidence="4 5">
    <name type="scientific">Chitinophaga terrae</name>
    <name type="common">ex Kim and Jung 2007</name>
    <dbReference type="NCBI Taxonomy" id="408074"/>
    <lineage>
        <taxon>Bacteria</taxon>
        <taxon>Pseudomonadati</taxon>
        <taxon>Bacteroidota</taxon>
        <taxon>Chitinophagia</taxon>
        <taxon>Chitinophagales</taxon>
        <taxon>Chitinophagaceae</taxon>
        <taxon>Chitinophaga</taxon>
    </lineage>
</organism>
<dbReference type="InterPro" id="IPR013653">
    <property type="entry name" value="GCN5-like_dom"/>
</dbReference>
<evidence type="ECO:0000313" key="4">
    <source>
        <dbReference type="EMBL" id="SEA45966.1"/>
    </source>
</evidence>
<evidence type="ECO:0000259" key="3">
    <source>
        <dbReference type="PROSITE" id="PS51186"/>
    </source>
</evidence>
<dbReference type="InterPro" id="IPR016181">
    <property type="entry name" value="Acyl_CoA_acyltransferase"/>
</dbReference>
<dbReference type="EMBL" id="FNRL01000007">
    <property type="protein sequence ID" value="SEA45966.1"/>
    <property type="molecule type" value="Genomic_DNA"/>
</dbReference>
<accession>A0A1H4BCX9</accession>
<dbReference type="GO" id="GO:0016747">
    <property type="term" value="F:acyltransferase activity, transferring groups other than amino-acyl groups"/>
    <property type="evidence" value="ECO:0007669"/>
    <property type="project" value="InterPro"/>
</dbReference>
<dbReference type="RefSeq" id="WP_089761262.1">
    <property type="nucleotide sequence ID" value="NZ_BKAT01000037.1"/>
</dbReference>